<dbReference type="AlphaFoldDB" id="A0A9P8II56"/>
<name>A0A9P8II56_9HYPO</name>
<proteinExistence type="predicted"/>
<protein>
    <submittedName>
        <fullName evidence="1">Uncharacterized protein</fullName>
    </submittedName>
</protein>
<organism evidence="1 2">
    <name type="scientific">Fusarium musae</name>
    <dbReference type="NCBI Taxonomy" id="1042133"/>
    <lineage>
        <taxon>Eukaryota</taxon>
        <taxon>Fungi</taxon>
        <taxon>Dikarya</taxon>
        <taxon>Ascomycota</taxon>
        <taxon>Pezizomycotina</taxon>
        <taxon>Sordariomycetes</taxon>
        <taxon>Hypocreomycetidae</taxon>
        <taxon>Hypocreales</taxon>
        <taxon>Nectriaceae</taxon>
        <taxon>Fusarium</taxon>
    </lineage>
</organism>
<gene>
    <name evidence="1" type="ORF">J7337_013847</name>
</gene>
<accession>A0A9P8II56</accession>
<dbReference type="KEGG" id="fmu:J7337_013847"/>
<sequence>MTPSEEIGYIDANDCVVLHKRANVTERMIPVGYTPRRHVDRLEHANFHPPHGPQKRNHLIVRDHLHQLDQRRVQKLDLLDGRIAVHGSRGRFASVIPGCILNLVDGSLEAIFCLELDPMYDPEYTHVFPISL</sequence>
<dbReference type="Proteomes" id="UP000827133">
    <property type="component" value="Unassembled WGS sequence"/>
</dbReference>
<evidence type="ECO:0000313" key="1">
    <source>
        <dbReference type="EMBL" id="KAG9494708.1"/>
    </source>
</evidence>
<evidence type="ECO:0000313" key="2">
    <source>
        <dbReference type="Proteomes" id="UP000827133"/>
    </source>
</evidence>
<dbReference type="EMBL" id="JAHBCI010000012">
    <property type="protein sequence ID" value="KAG9494708.1"/>
    <property type="molecule type" value="Genomic_DNA"/>
</dbReference>
<dbReference type="RefSeq" id="XP_044673708.1">
    <property type="nucleotide sequence ID" value="XM_044831322.1"/>
</dbReference>
<keyword evidence="2" id="KW-1185">Reference proteome</keyword>
<dbReference type="GeneID" id="68321703"/>
<reference evidence="1" key="1">
    <citation type="journal article" date="2021" name="Mol. Plant Microbe Interact.">
        <title>Telomere to telomere genome assembly of Fusarium musae F31, causal agent of crown rot disease of banana.</title>
        <authorList>
            <person name="Degradi L."/>
            <person name="Tava V."/>
            <person name="Kunova A."/>
            <person name="Cortesi P."/>
            <person name="Saracchi M."/>
            <person name="Pasquali M."/>
        </authorList>
    </citation>
    <scope>NUCLEOTIDE SEQUENCE</scope>
    <source>
        <strain evidence="1">F31</strain>
    </source>
</reference>
<comment type="caution">
    <text evidence="1">The sequence shown here is derived from an EMBL/GenBank/DDBJ whole genome shotgun (WGS) entry which is preliminary data.</text>
</comment>